<dbReference type="SUPFAM" id="SSF52833">
    <property type="entry name" value="Thioredoxin-like"/>
    <property type="match status" value="1"/>
</dbReference>
<dbReference type="RefSeq" id="XP_021338849.1">
    <property type="nucleotide sequence ID" value="XM_021483174.1"/>
</dbReference>
<organism evidence="9 10">
    <name type="scientific">Phaeodactylum tricornutum (strain CCAP 1055/1)</name>
    <dbReference type="NCBI Taxonomy" id="556484"/>
    <lineage>
        <taxon>Eukaryota</taxon>
        <taxon>Sar</taxon>
        <taxon>Stramenopiles</taxon>
        <taxon>Ochrophyta</taxon>
        <taxon>Bacillariophyta</taxon>
        <taxon>Bacillariophyceae</taxon>
        <taxon>Bacillariophycidae</taxon>
        <taxon>Naviculales</taxon>
        <taxon>Phaeodactylaceae</taxon>
        <taxon>Phaeodactylum</taxon>
    </lineage>
</organism>
<dbReference type="AlphaFoldDB" id="B7G445"/>
<proteinExistence type="inferred from homology"/>
<keyword evidence="6" id="KW-0676">Redox-active center</keyword>
<dbReference type="Gene3D" id="3.50.50.60">
    <property type="entry name" value="FAD/NAD(P)-binding domain"/>
    <property type="match status" value="2"/>
</dbReference>
<feature type="region of interest" description="Disordered" evidence="7">
    <location>
        <begin position="287"/>
        <end position="316"/>
    </location>
</feature>
<dbReference type="STRING" id="556484.B7G445"/>
<dbReference type="OrthoDB" id="672at2759"/>
<accession>B7G445</accession>
<keyword evidence="4" id="KW-0560">Oxidoreductase</keyword>
<dbReference type="Proteomes" id="UP000000759">
    <property type="component" value="Chromosome 14"/>
</dbReference>
<dbReference type="InterPro" id="IPR050097">
    <property type="entry name" value="Ferredoxin-NADP_redctase_2"/>
</dbReference>
<evidence type="ECO:0000256" key="3">
    <source>
        <dbReference type="ARBA" id="ARBA00022827"/>
    </source>
</evidence>
<keyword evidence="5" id="KW-1015">Disulfide bond</keyword>
<keyword evidence="2" id="KW-0285">Flavoprotein</keyword>
<name>B7G445_PHATC</name>
<keyword evidence="3" id="KW-0274">FAD</keyword>
<evidence type="ECO:0000256" key="6">
    <source>
        <dbReference type="ARBA" id="ARBA00023284"/>
    </source>
</evidence>
<evidence type="ECO:0000313" key="9">
    <source>
        <dbReference type="EMBL" id="EEC46548.1"/>
    </source>
</evidence>
<gene>
    <name evidence="9" type="ORF">PHATRDRAFT_56519</name>
</gene>
<dbReference type="InterPro" id="IPR036188">
    <property type="entry name" value="FAD/NAD-bd_sf"/>
</dbReference>
<dbReference type="InterPro" id="IPR008255">
    <property type="entry name" value="Pyr_nucl-diS_OxRdtase_2_AS"/>
</dbReference>
<feature type="region of interest" description="Disordered" evidence="7">
    <location>
        <begin position="234"/>
        <end position="275"/>
    </location>
</feature>
<feature type="compositionally biased region" description="Polar residues" evidence="7">
    <location>
        <begin position="260"/>
        <end position="274"/>
    </location>
</feature>
<evidence type="ECO:0000256" key="2">
    <source>
        <dbReference type="ARBA" id="ARBA00022630"/>
    </source>
</evidence>
<protein>
    <recommendedName>
        <fullName evidence="8">Thioredoxin domain-containing protein</fullName>
    </recommendedName>
</protein>
<feature type="compositionally biased region" description="Basic and acidic residues" evidence="7">
    <location>
        <begin position="287"/>
        <end position="299"/>
    </location>
</feature>
<dbReference type="SUPFAM" id="SSF51905">
    <property type="entry name" value="FAD/NAD(P)-binding domain"/>
    <property type="match status" value="1"/>
</dbReference>
<evidence type="ECO:0000256" key="1">
    <source>
        <dbReference type="ARBA" id="ARBA00009333"/>
    </source>
</evidence>
<dbReference type="Gene3D" id="3.40.30.10">
    <property type="entry name" value="Glutaredoxin"/>
    <property type="match status" value="1"/>
</dbReference>
<dbReference type="InParanoid" id="B7G445"/>
<evidence type="ECO:0000313" key="10">
    <source>
        <dbReference type="Proteomes" id="UP000000759"/>
    </source>
</evidence>
<feature type="domain" description="Thioredoxin" evidence="8">
    <location>
        <begin position="34"/>
        <end position="166"/>
    </location>
</feature>
<dbReference type="PaxDb" id="2850-Phatr14192"/>
<evidence type="ECO:0000256" key="4">
    <source>
        <dbReference type="ARBA" id="ARBA00023002"/>
    </source>
</evidence>
<dbReference type="HOGENOM" id="CLU_026545_0_0_1"/>
<dbReference type="Pfam" id="PF00085">
    <property type="entry name" value="Thioredoxin"/>
    <property type="match status" value="1"/>
</dbReference>
<dbReference type="InterPro" id="IPR023753">
    <property type="entry name" value="FAD/NAD-binding_dom"/>
</dbReference>
<keyword evidence="10" id="KW-1185">Reference proteome</keyword>
<comment type="similarity">
    <text evidence="1">Belongs to the class-II pyridine nucleotide-disulfide oxidoreductase family.</text>
</comment>
<dbReference type="PROSITE" id="PS51352">
    <property type="entry name" value="THIOREDOXIN_2"/>
    <property type="match status" value="1"/>
</dbReference>
<evidence type="ECO:0000256" key="5">
    <source>
        <dbReference type="ARBA" id="ARBA00023157"/>
    </source>
</evidence>
<dbReference type="InterPro" id="IPR036249">
    <property type="entry name" value="Thioredoxin-like_sf"/>
</dbReference>
<dbReference type="GO" id="GO:0097237">
    <property type="term" value="P:cellular response to toxic substance"/>
    <property type="evidence" value="ECO:0007669"/>
    <property type="project" value="UniProtKB-ARBA"/>
</dbReference>
<dbReference type="PRINTS" id="PR00368">
    <property type="entry name" value="FADPNR"/>
</dbReference>
<dbReference type="InterPro" id="IPR013766">
    <property type="entry name" value="Thioredoxin_domain"/>
</dbReference>
<dbReference type="PROSITE" id="PS00573">
    <property type="entry name" value="PYRIDINE_REDOX_2"/>
    <property type="match status" value="1"/>
</dbReference>
<evidence type="ECO:0000256" key="7">
    <source>
        <dbReference type="SAM" id="MobiDB-lite"/>
    </source>
</evidence>
<evidence type="ECO:0000259" key="8">
    <source>
        <dbReference type="PROSITE" id="PS51352"/>
    </source>
</evidence>
<dbReference type="PANTHER" id="PTHR48105">
    <property type="entry name" value="THIOREDOXIN REDUCTASE 1-RELATED-RELATED"/>
    <property type="match status" value="1"/>
</dbReference>
<dbReference type="GeneID" id="7202796"/>
<reference evidence="9 10" key="1">
    <citation type="journal article" date="2008" name="Nature">
        <title>The Phaeodactylum genome reveals the evolutionary history of diatom genomes.</title>
        <authorList>
            <person name="Bowler C."/>
            <person name="Allen A.E."/>
            <person name="Badger J.H."/>
            <person name="Grimwood J."/>
            <person name="Jabbari K."/>
            <person name="Kuo A."/>
            <person name="Maheswari U."/>
            <person name="Martens C."/>
            <person name="Maumus F."/>
            <person name="Otillar R.P."/>
            <person name="Rayko E."/>
            <person name="Salamov A."/>
            <person name="Vandepoele K."/>
            <person name="Beszteri B."/>
            <person name="Gruber A."/>
            <person name="Heijde M."/>
            <person name="Katinka M."/>
            <person name="Mock T."/>
            <person name="Valentin K."/>
            <person name="Verret F."/>
            <person name="Berges J.A."/>
            <person name="Brownlee C."/>
            <person name="Cadoret J.P."/>
            <person name="Chiovitti A."/>
            <person name="Choi C.J."/>
            <person name="Coesel S."/>
            <person name="De Martino A."/>
            <person name="Detter J.C."/>
            <person name="Durkin C."/>
            <person name="Falciatore A."/>
            <person name="Fournet J."/>
            <person name="Haruta M."/>
            <person name="Huysman M.J."/>
            <person name="Jenkins B.D."/>
            <person name="Jiroutova K."/>
            <person name="Jorgensen R.E."/>
            <person name="Joubert Y."/>
            <person name="Kaplan A."/>
            <person name="Kroger N."/>
            <person name="Kroth P.G."/>
            <person name="La Roche J."/>
            <person name="Lindquist E."/>
            <person name="Lommer M."/>
            <person name="Martin-Jezequel V."/>
            <person name="Lopez P.J."/>
            <person name="Lucas S."/>
            <person name="Mangogna M."/>
            <person name="McGinnis K."/>
            <person name="Medlin L.K."/>
            <person name="Montsant A."/>
            <person name="Oudot-Le Secq M.P."/>
            <person name="Napoli C."/>
            <person name="Obornik M."/>
            <person name="Parker M.S."/>
            <person name="Petit J.L."/>
            <person name="Porcel B.M."/>
            <person name="Poulsen N."/>
            <person name="Robison M."/>
            <person name="Rychlewski L."/>
            <person name="Rynearson T.A."/>
            <person name="Schmutz J."/>
            <person name="Shapiro H."/>
            <person name="Siaut M."/>
            <person name="Stanley M."/>
            <person name="Sussman M.R."/>
            <person name="Taylor A.R."/>
            <person name="Vardi A."/>
            <person name="von Dassow P."/>
            <person name="Vyverman W."/>
            <person name="Willis A."/>
            <person name="Wyrwicz L.S."/>
            <person name="Rokhsar D.S."/>
            <person name="Weissenbach J."/>
            <person name="Armbrust E.V."/>
            <person name="Green B.R."/>
            <person name="Van de Peer Y."/>
            <person name="Grigoriev I.V."/>
        </authorList>
    </citation>
    <scope>NUCLEOTIDE SEQUENCE [LARGE SCALE GENOMIC DNA]</scope>
    <source>
        <strain evidence="9 10">CCAP 1055/1</strain>
    </source>
</reference>
<dbReference type="PRINTS" id="PR00469">
    <property type="entry name" value="PNDRDTASEII"/>
</dbReference>
<dbReference type="GO" id="GO:0016668">
    <property type="term" value="F:oxidoreductase activity, acting on a sulfur group of donors, NAD(P) as acceptor"/>
    <property type="evidence" value="ECO:0007669"/>
    <property type="project" value="UniProtKB-ARBA"/>
</dbReference>
<dbReference type="CDD" id="cd02947">
    <property type="entry name" value="TRX_family"/>
    <property type="match status" value="1"/>
</dbReference>
<sequence>MVPFPTDGSGTVGTNGSHRRVSVATAVVRMGRTMLVGWGALLSVSVNLHGVHARPVVRNIRSTHEFDRLLEKHASETGLPVVVDFYSDSCGPCRMMAPIFRNVAAEFADRAVFVKVDTNAQPELSQRYQVRSLPTFQFFVDGKKAHQAVGGIGEQGLRQEANQIVRQAQLENVLLTLDALLEYYHTVDPEKPRSDVETVYQKCAKMNRKVEGCVGSSANALARKLKKKYQAAPQLVPRILPTDAPTSTPKPSRATPPVAASSNTGTPTTHTLESASLADLQSELERRLDQARDEQVEHEDPAEDEADPDFRPWPGSSHSAYPEAVLVIGGGPAGLAAALYAARAGLAPLVLAPSLGGQLQGKGVDVENYPGLPLVTGPAVVAAMRKQAAHFGAFFEDDVVFRVDASQRPLQIHTNATGIIAAHSIIVATGAESNWLGIPGEWEMRGGGVSSCATCDGFLYAQRDVVVVGGGDAAMEDALVLARTSRSVTVVHRRDKFRASKVLSDRVQNHPAITVRWNATVQEILGQAVVDANDEDDNSNDHDVDLDSIPKQVTGVVLVDTVTGEETKLSCHAVFVAIGHTPATAFLHGVVDFDPEHDGYLWTQPHSTQTSVPGIFAAGDVADSVYRQAITSAGSGAAAALDAERYLSEHGLGMEEELLEAELLAELVNDGGMSARESYNAYEDAGGRMQGMKESVAAEL</sequence>
<reference evidence="10" key="2">
    <citation type="submission" date="2008-08" db="EMBL/GenBank/DDBJ databases">
        <authorList>
            <consortium name="Diatom Consortium"/>
            <person name="Grigoriev I."/>
            <person name="Grimwood J."/>
            <person name="Kuo A."/>
            <person name="Otillar R.P."/>
            <person name="Salamov A."/>
            <person name="Detter J.C."/>
            <person name="Lindquist E."/>
            <person name="Shapiro H."/>
            <person name="Lucas S."/>
            <person name="Glavina del Rio T."/>
            <person name="Pitluck S."/>
            <person name="Rokhsar D."/>
            <person name="Bowler C."/>
        </authorList>
    </citation>
    <scope>GENOME REANNOTATION</scope>
    <source>
        <strain evidence="10">CCAP 1055/1</strain>
    </source>
</reference>
<dbReference type="Pfam" id="PF07992">
    <property type="entry name" value="Pyr_redox_2"/>
    <property type="match status" value="1"/>
</dbReference>
<dbReference type="EMBL" id="CM000616">
    <property type="protein sequence ID" value="EEC46548.1"/>
    <property type="molecule type" value="Genomic_DNA"/>
</dbReference>